<evidence type="ECO:0000313" key="7">
    <source>
        <dbReference type="EMBL" id="KAJ4387238.1"/>
    </source>
</evidence>
<gene>
    <name evidence="7" type="ORF">N0V93_007827</name>
</gene>
<dbReference type="GO" id="GO:0022857">
    <property type="term" value="F:transmembrane transporter activity"/>
    <property type="evidence" value="ECO:0007669"/>
    <property type="project" value="TreeGrafter"/>
</dbReference>
<keyword evidence="4 6" id="KW-0472">Membrane</keyword>
<organism evidence="7 8">
    <name type="scientific">Gnomoniopsis smithogilvyi</name>
    <dbReference type="NCBI Taxonomy" id="1191159"/>
    <lineage>
        <taxon>Eukaryota</taxon>
        <taxon>Fungi</taxon>
        <taxon>Dikarya</taxon>
        <taxon>Ascomycota</taxon>
        <taxon>Pezizomycotina</taxon>
        <taxon>Sordariomycetes</taxon>
        <taxon>Sordariomycetidae</taxon>
        <taxon>Diaporthales</taxon>
        <taxon>Gnomoniaceae</taxon>
        <taxon>Gnomoniopsis</taxon>
    </lineage>
</organism>
<feature type="compositionally biased region" description="Low complexity" evidence="5">
    <location>
        <begin position="8"/>
        <end position="24"/>
    </location>
</feature>
<comment type="subcellular location">
    <subcellularLocation>
        <location evidence="1">Membrane</location>
        <topology evidence="1">Multi-pass membrane protein</topology>
    </subcellularLocation>
</comment>
<evidence type="ECO:0000256" key="6">
    <source>
        <dbReference type="SAM" id="Phobius"/>
    </source>
</evidence>
<dbReference type="Gene3D" id="1.20.1250.20">
    <property type="entry name" value="MFS general substrate transporter like domains"/>
    <property type="match status" value="1"/>
</dbReference>
<comment type="caution">
    <text evidence="7">The sequence shown here is derived from an EMBL/GenBank/DDBJ whole genome shotgun (WGS) entry which is preliminary data.</text>
</comment>
<name>A0A9W8YLU5_9PEZI</name>
<dbReference type="EMBL" id="JAPEVB010000005">
    <property type="protein sequence ID" value="KAJ4387238.1"/>
    <property type="molecule type" value="Genomic_DNA"/>
</dbReference>
<sequence length="284" mass="30269">MADKKGISETAMEAESEVSSVVPVRTSDSMERDSRQHINGMTRDGEALQLDELNVVYPTFPKAMLILTGLFMGVFLVALDQTIIGTAIPNITDEFNTIQDVGWYGSAYLLTSTGAGLVTTYSANMSNSRWIGYQVLVGAGLGAGFQVPQAAIQTVLAQEDIPVGSSAVIFFQNLGGAVFISVGQSVFQNGLSTALKKLAPEVDSATVFSAGATGLQRALEDAGQGSFYQTVLRAYLWGLQDTFRVSLGLALGALLATLFVEWKNVKQGHGDDNKADNNHAMMVL</sequence>
<dbReference type="PANTHER" id="PTHR23501:SF198">
    <property type="entry name" value="AZOLE RESISTANCE PROTEIN 1-RELATED"/>
    <property type="match status" value="1"/>
</dbReference>
<dbReference type="AlphaFoldDB" id="A0A9W8YLU5"/>
<evidence type="ECO:0000256" key="1">
    <source>
        <dbReference type="ARBA" id="ARBA00004141"/>
    </source>
</evidence>
<reference evidence="7" key="1">
    <citation type="submission" date="2022-10" db="EMBL/GenBank/DDBJ databases">
        <title>Tapping the CABI collections for fungal endophytes: first genome assemblies for Collariella, Neodidymelliopsis, Ascochyta clinopodiicola, Didymella pomorum, Didymosphaeria variabile, Neocosmospora piperis and Neocucurbitaria cava.</title>
        <authorList>
            <person name="Hill R."/>
        </authorList>
    </citation>
    <scope>NUCLEOTIDE SEQUENCE</scope>
    <source>
        <strain evidence="7">IMI 355082</strain>
    </source>
</reference>
<dbReference type="Proteomes" id="UP001140453">
    <property type="component" value="Unassembled WGS sequence"/>
</dbReference>
<dbReference type="PANTHER" id="PTHR23501">
    <property type="entry name" value="MAJOR FACILITATOR SUPERFAMILY"/>
    <property type="match status" value="1"/>
</dbReference>
<evidence type="ECO:0000256" key="4">
    <source>
        <dbReference type="ARBA" id="ARBA00023136"/>
    </source>
</evidence>
<accession>A0A9W8YLU5</accession>
<keyword evidence="8" id="KW-1185">Reference proteome</keyword>
<feature type="transmembrane region" description="Helical" evidence="6">
    <location>
        <begin position="60"/>
        <end position="79"/>
    </location>
</feature>
<evidence type="ECO:0000313" key="8">
    <source>
        <dbReference type="Proteomes" id="UP001140453"/>
    </source>
</evidence>
<protein>
    <submittedName>
        <fullName evidence="7">Uncharacterized protein</fullName>
    </submittedName>
</protein>
<evidence type="ECO:0000256" key="5">
    <source>
        <dbReference type="SAM" id="MobiDB-lite"/>
    </source>
</evidence>
<dbReference type="SUPFAM" id="SSF103473">
    <property type="entry name" value="MFS general substrate transporter"/>
    <property type="match status" value="2"/>
</dbReference>
<dbReference type="GO" id="GO:0005886">
    <property type="term" value="C:plasma membrane"/>
    <property type="evidence" value="ECO:0007669"/>
    <property type="project" value="TreeGrafter"/>
</dbReference>
<proteinExistence type="predicted"/>
<keyword evidence="3 6" id="KW-1133">Transmembrane helix</keyword>
<dbReference type="OrthoDB" id="10021397at2759"/>
<feature type="transmembrane region" description="Helical" evidence="6">
    <location>
        <begin position="242"/>
        <end position="260"/>
    </location>
</feature>
<feature type="region of interest" description="Disordered" evidence="5">
    <location>
        <begin position="1"/>
        <end position="34"/>
    </location>
</feature>
<keyword evidence="2 6" id="KW-0812">Transmembrane</keyword>
<evidence type="ECO:0000256" key="3">
    <source>
        <dbReference type="ARBA" id="ARBA00022989"/>
    </source>
</evidence>
<evidence type="ECO:0000256" key="2">
    <source>
        <dbReference type="ARBA" id="ARBA00022692"/>
    </source>
</evidence>
<dbReference type="InterPro" id="IPR036259">
    <property type="entry name" value="MFS_trans_sf"/>
</dbReference>